<evidence type="ECO:0000313" key="16">
    <source>
        <dbReference type="EMBL" id="AUR52241.1"/>
    </source>
</evidence>
<evidence type="ECO:0000256" key="2">
    <source>
        <dbReference type="ARBA" id="ARBA00004962"/>
    </source>
</evidence>
<keyword evidence="17" id="KW-1185">Reference proteome</keyword>
<gene>
    <name evidence="16" type="ORF">CUN60_08015</name>
</gene>
<dbReference type="GO" id="GO:0006535">
    <property type="term" value="P:cysteine biosynthetic process from serine"/>
    <property type="evidence" value="ECO:0007669"/>
    <property type="project" value="InterPro"/>
</dbReference>
<dbReference type="InterPro" id="IPR036052">
    <property type="entry name" value="TrpB-like_PALP_sf"/>
</dbReference>
<evidence type="ECO:0000259" key="15">
    <source>
        <dbReference type="Pfam" id="PF00291"/>
    </source>
</evidence>
<dbReference type="Pfam" id="PF00291">
    <property type="entry name" value="PALP"/>
    <property type="match status" value="1"/>
</dbReference>
<dbReference type="PANTHER" id="PTHR10314">
    <property type="entry name" value="CYSTATHIONINE BETA-SYNTHASE"/>
    <property type="match status" value="1"/>
</dbReference>
<evidence type="ECO:0000256" key="3">
    <source>
        <dbReference type="ARBA" id="ARBA00007103"/>
    </source>
</evidence>
<dbReference type="Gene3D" id="3.40.50.1100">
    <property type="match status" value="2"/>
</dbReference>
<dbReference type="GO" id="GO:0004124">
    <property type="term" value="F:cysteine synthase activity"/>
    <property type="evidence" value="ECO:0007669"/>
    <property type="project" value="UniProtKB-EC"/>
</dbReference>
<evidence type="ECO:0000256" key="1">
    <source>
        <dbReference type="ARBA" id="ARBA00001933"/>
    </source>
</evidence>
<accession>A0A2I7N722</accession>
<dbReference type="SUPFAM" id="SSF53686">
    <property type="entry name" value="Tryptophan synthase beta subunit-like PLP-dependent enzymes"/>
    <property type="match status" value="1"/>
</dbReference>
<dbReference type="NCBIfam" id="TIGR01136">
    <property type="entry name" value="cysKM"/>
    <property type="match status" value="1"/>
</dbReference>
<evidence type="ECO:0000256" key="4">
    <source>
        <dbReference type="ARBA" id="ARBA00012681"/>
    </source>
</evidence>
<evidence type="ECO:0000256" key="8">
    <source>
        <dbReference type="ARBA" id="ARBA00023192"/>
    </source>
</evidence>
<organism evidence="16 17">
    <name type="scientific">Aquella oligotrophica</name>
    <dbReference type="NCBI Taxonomy" id="2067065"/>
    <lineage>
        <taxon>Bacteria</taxon>
        <taxon>Pseudomonadati</taxon>
        <taxon>Pseudomonadota</taxon>
        <taxon>Betaproteobacteria</taxon>
        <taxon>Neisseriales</taxon>
        <taxon>Neisseriaceae</taxon>
        <taxon>Aquella</taxon>
    </lineage>
</organism>
<protein>
    <recommendedName>
        <fullName evidence="10">Cysteine synthase B</fullName>
        <ecNumber evidence="4">2.5.1.47</ecNumber>
    </recommendedName>
    <alternativeName>
        <fullName evidence="11">O-acetylserine (thiol)-lyase B</fullName>
    </alternativeName>
    <alternativeName>
        <fullName evidence="12">O-acetylserine sulfhydrylase B</fullName>
    </alternativeName>
</protein>
<proteinExistence type="inferred from homology"/>
<dbReference type="OrthoDB" id="9805733at2"/>
<evidence type="ECO:0000256" key="6">
    <source>
        <dbReference type="ARBA" id="ARBA00022679"/>
    </source>
</evidence>
<evidence type="ECO:0000256" key="12">
    <source>
        <dbReference type="ARBA" id="ARBA00079153"/>
    </source>
</evidence>
<dbReference type="FunFam" id="3.40.50.1100:FF:000118">
    <property type="entry name" value="Related to CYS4-cystathionine beta-synthase"/>
    <property type="match status" value="1"/>
</dbReference>
<dbReference type="KEGG" id="nba:CUN60_08015"/>
<keyword evidence="6" id="KW-0808">Transferase</keyword>
<evidence type="ECO:0000256" key="14">
    <source>
        <dbReference type="PIRSR" id="PIRSR605856-51"/>
    </source>
</evidence>
<comment type="pathway">
    <text evidence="2">Amino-acid biosynthesis; L-cysteine biosynthesis; L-cysteine from L-serine: step 2/2.</text>
</comment>
<dbReference type="PROSITE" id="PS00901">
    <property type="entry name" value="CYS_SYNTHASE"/>
    <property type="match status" value="1"/>
</dbReference>
<evidence type="ECO:0000256" key="11">
    <source>
        <dbReference type="ARBA" id="ARBA00078257"/>
    </source>
</evidence>
<feature type="domain" description="Tryptophan synthase beta chain-like PALP" evidence="15">
    <location>
        <begin position="19"/>
        <end position="302"/>
    </location>
</feature>
<feature type="modified residue" description="N6-(pyridoxal phosphate)lysine" evidence="14">
    <location>
        <position position="55"/>
    </location>
</feature>
<keyword evidence="8" id="KW-0198">Cysteine biosynthesis</keyword>
<sequence>MRYLLQRRSKVTNYINDIRELIGNTPLLKINNFALKPNINLFAKLEYYNPAGSVKDRIGIAMINKAEAEGKLKPGTTIVEATAGNTGLGVALAALNKGYRVIFTVPEKFSQEKQMLMKALGAEIIITSREEGMLGAGRKAVQLLAEIPDSISLKQFENQANPDVHYQTTGPEIYNALNGKIDYLVAGAGSGGTFSGIARYLKEQNPEIQTILADPEGSTMGGGEAGCYNMEGIGNDFIPQTMDINLVDHVIKINDADAFNAASELTRKEGVIVGSSSGAAMAATLKFISQVSSGNIVTIFPDRGDRYFSKNLYSH</sequence>
<dbReference type="UniPathway" id="UPA00136">
    <property type="reaction ID" value="UER00200"/>
</dbReference>
<comment type="cofactor">
    <cofactor evidence="1 13">
        <name>pyridoxal 5'-phosphate</name>
        <dbReference type="ChEBI" id="CHEBI:597326"/>
    </cofactor>
</comment>
<dbReference type="AlphaFoldDB" id="A0A2I7N722"/>
<dbReference type="InterPro" id="IPR001926">
    <property type="entry name" value="TrpB-like_PALP"/>
</dbReference>
<dbReference type="EMBL" id="CP024847">
    <property type="protein sequence ID" value="AUR52241.1"/>
    <property type="molecule type" value="Genomic_DNA"/>
</dbReference>
<evidence type="ECO:0000256" key="10">
    <source>
        <dbReference type="ARBA" id="ARBA00072081"/>
    </source>
</evidence>
<evidence type="ECO:0000313" key="17">
    <source>
        <dbReference type="Proteomes" id="UP000236655"/>
    </source>
</evidence>
<dbReference type="InterPro" id="IPR001216">
    <property type="entry name" value="P-phosphate_BS"/>
</dbReference>
<keyword evidence="7 13" id="KW-0663">Pyridoxal phosphate</keyword>
<dbReference type="InterPro" id="IPR005856">
    <property type="entry name" value="Cys_synth"/>
</dbReference>
<evidence type="ECO:0000256" key="13">
    <source>
        <dbReference type="PIRSR" id="PIRSR605856-50"/>
    </source>
</evidence>
<comment type="catalytic activity">
    <reaction evidence="9">
        <text>O-acetyl-L-serine + hydrogen sulfide = L-cysteine + acetate</text>
        <dbReference type="Rhea" id="RHEA:14829"/>
        <dbReference type="ChEBI" id="CHEBI:29919"/>
        <dbReference type="ChEBI" id="CHEBI:30089"/>
        <dbReference type="ChEBI" id="CHEBI:35235"/>
        <dbReference type="ChEBI" id="CHEBI:58340"/>
        <dbReference type="EC" id="2.5.1.47"/>
    </reaction>
</comment>
<feature type="binding site" evidence="13">
    <location>
        <begin position="189"/>
        <end position="193"/>
    </location>
    <ligand>
        <name>pyridoxal 5'-phosphate</name>
        <dbReference type="ChEBI" id="CHEBI:597326"/>
    </ligand>
</feature>
<dbReference type="CDD" id="cd01561">
    <property type="entry name" value="CBS_like"/>
    <property type="match status" value="1"/>
</dbReference>
<comment type="similarity">
    <text evidence="3">Belongs to the cysteine synthase/cystathionine beta-synthase family.</text>
</comment>
<evidence type="ECO:0000256" key="9">
    <source>
        <dbReference type="ARBA" id="ARBA00047931"/>
    </source>
</evidence>
<evidence type="ECO:0000256" key="7">
    <source>
        <dbReference type="ARBA" id="ARBA00022898"/>
    </source>
</evidence>
<evidence type="ECO:0000256" key="5">
    <source>
        <dbReference type="ARBA" id="ARBA00022605"/>
    </source>
</evidence>
<dbReference type="Proteomes" id="UP000236655">
    <property type="component" value="Chromosome"/>
</dbReference>
<feature type="binding site" evidence="13">
    <location>
        <position position="276"/>
    </location>
    <ligand>
        <name>pyridoxal 5'-phosphate</name>
        <dbReference type="ChEBI" id="CHEBI:597326"/>
    </ligand>
</feature>
<keyword evidence="5" id="KW-0028">Amino-acid biosynthesis</keyword>
<reference evidence="17" key="1">
    <citation type="submission" date="2017-11" db="EMBL/GenBank/DDBJ databases">
        <authorList>
            <person name="Chan K.G."/>
            <person name="Lee L.S."/>
        </authorList>
    </citation>
    <scope>NUCLEOTIDE SEQUENCE [LARGE SCALE GENOMIC DNA]</scope>
    <source>
        <strain evidence="17">DSM 100970</strain>
    </source>
</reference>
<name>A0A2I7N722_9NEIS</name>
<dbReference type="EC" id="2.5.1.47" evidence="4"/>
<dbReference type="InterPro" id="IPR050214">
    <property type="entry name" value="Cys_Synth/Cystath_Beta-Synth"/>
</dbReference>
<dbReference type="FunFam" id="3.40.50.1100:FF:000003">
    <property type="entry name" value="Cystathionine beta-synthase"/>
    <property type="match status" value="1"/>
</dbReference>
<feature type="binding site" evidence="13">
    <location>
        <position position="85"/>
    </location>
    <ligand>
        <name>pyridoxal 5'-phosphate</name>
        <dbReference type="ChEBI" id="CHEBI:597326"/>
    </ligand>
</feature>